<dbReference type="InterPro" id="IPR010982">
    <property type="entry name" value="Lambda_DNA-bd_dom_sf"/>
</dbReference>
<dbReference type="Gene3D" id="1.10.260.40">
    <property type="entry name" value="lambda repressor-like DNA-binding domains"/>
    <property type="match status" value="1"/>
</dbReference>
<evidence type="ECO:0000313" key="3">
    <source>
        <dbReference type="Proteomes" id="UP000625527"/>
    </source>
</evidence>
<feature type="domain" description="HTH cro/C1-type" evidence="1">
    <location>
        <begin position="5"/>
        <end position="59"/>
    </location>
</feature>
<comment type="caution">
    <text evidence="2">The sequence shown here is derived from an EMBL/GenBank/DDBJ whole genome shotgun (WGS) entry which is preliminary data.</text>
</comment>
<dbReference type="Proteomes" id="UP000625527">
    <property type="component" value="Unassembled WGS sequence"/>
</dbReference>
<reference evidence="2 3" key="1">
    <citation type="submission" date="2020-10" db="EMBL/GenBank/DDBJ databases">
        <title>Myceligenerans pegani sp. nov., an endophytic actinomycete isolated from Peganum harmala L. in Xinjiang, China.</title>
        <authorList>
            <person name="Xin L."/>
        </authorList>
    </citation>
    <scope>NUCLEOTIDE SEQUENCE [LARGE SCALE GENOMIC DNA]</scope>
    <source>
        <strain evidence="2 3">TRM65318</strain>
    </source>
</reference>
<dbReference type="CDD" id="cd00093">
    <property type="entry name" value="HTH_XRE"/>
    <property type="match status" value="1"/>
</dbReference>
<dbReference type="SUPFAM" id="SSF47413">
    <property type="entry name" value="lambda repressor-like DNA-binding domains"/>
    <property type="match status" value="1"/>
</dbReference>
<accession>A0ABR9MVI5</accession>
<sequence length="175" mass="19557">MDSLIARARRERGMSQALLAARSGTSQPTLSAYERGTKSPTLAVVGRILAATGHRLDIVPAIAWTRHIRPGGGTFWVPDRLWRLEPGRAFRHIPAHQVPGLRGTGSLSLFDPRVRAHVYAALLNHGDRHQIMRHVDGVLLLTHFDYLDLDDEVGQAWETVAARTFLDETGWRRSD</sequence>
<organism evidence="2 3">
    <name type="scientific">Myceligenerans pegani</name>
    <dbReference type="NCBI Taxonomy" id="2776917"/>
    <lineage>
        <taxon>Bacteria</taxon>
        <taxon>Bacillati</taxon>
        <taxon>Actinomycetota</taxon>
        <taxon>Actinomycetes</taxon>
        <taxon>Micrococcales</taxon>
        <taxon>Promicromonosporaceae</taxon>
        <taxon>Myceligenerans</taxon>
    </lineage>
</organism>
<gene>
    <name evidence="2" type="ORF">IHE71_04900</name>
</gene>
<keyword evidence="3" id="KW-1185">Reference proteome</keyword>
<dbReference type="RefSeq" id="WP_192861633.1">
    <property type="nucleotide sequence ID" value="NZ_JADAQT010000057.1"/>
</dbReference>
<proteinExistence type="predicted"/>
<evidence type="ECO:0000259" key="1">
    <source>
        <dbReference type="PROSITE" id="PS50943"/>
    </source>
</evidence>
<evidence type="ECO:0000313" key="2">
    <source>
        <dbReference type="EMBL" id="MBE1875051.1"/>
    </source>
</evidence>
<protein>
    <submittedName>
        <fullName evidence="2">Helix-turn-helix transcriptional regulator</fullName>
    </submittedName>
</protein>
<dbReference type="Pfam" id="PF01381">
    <property type="entry name" value="HTH_3"/>
    <property type="match status" value="1"/>
</dbReference>
<dbReference type="PROSITE" id="PS50943">
    <property type="entry name" value="HTH_CROC1"/>
    <property type="match status" value="1"/>
</dbReference>
<name>A0ABR9MVI5_9MICO</name>
<dbReference type="InterPro" id="IPR001387">
    <property type="entry name" value="Cro/C1-type_HTH"/>
</dbReference>
<dbReference type="SMART" id="SM00530">
    <property type="entry name" value="HTH_XRE"/>
    <property type="match status" value="1"/>
</dbReference>
<dbReference type="EMBL" id="JADAQT010000057">
    <property type="protein sequence ID" value="MBE1875051.1"/>
    <property type="molecule type" value="Genomic_DNA"/>
</dbReference>